<dbReference type="Proteomes" id="UP000295818">
    <property type="component" value="Unassembled WGS sequence"/>
</dbReference>
<evidence type="ECO:0000313" key="2">
    <source>
        <dbReference type="Proteomes" id="UP000295818"/>
    </source>
</evidence>
<evidence type="ECO:0000313" key="1">
    <source>
        <dbReference type="EMBL" id="TCO09477.1"/>
    </source>
</evidence>
<proteinExistence type="predicted"/>
<keyword evidence="2" id="KW-1185">Reference proteome</keyword>
<dbReference type="EMBL" id="SLWM01000040">
    <property type="protein sequence ID" value="TCO09477.1"/>
    <property type="molecule type" value="Genomic_DNA"/>
</dbReference>
<accession>A0ABY2B7G6</accession>
<gene>
    <name evidence="1" type="ORF">EV644_14033</name>
</gene>
<sequence>MNTDLLCGSLAEPSRLRTYSAVVLGARNP</sequence>
<protein>
    <submittedName>
        <fullName evidence="1">Uncharacterized protein</fullName>
    </submittedName>
</protein>
<name>A0ABY2B7G6_9ACTN</name>
<organism evidence="1 2">
    <name type="scientific">Kribbella orskensis</name>
    <dbReference type="NCBI Taxonomy" id="2512216"/>
    <lineage>
        <taxon>Bacteria</taxon>
        <taxon>Bacillati</taxon>
        <taxon>Actinomycetota</taxon>
        <taxon>Actinomycetes</taxon>
        <taxon>Propionibacteriales</taxon>
        <taxon>Kribbellaceae</taxon>
        <taxon>Kribbella</taxon>
    </lineage>
</organism>
<reference evidence="1 2" key="1">
    <citation type="journal article" date="2015" name="Stand. Genomic Sci.">
        <title>Genomic Encyclopedia of Bacterial and Archaeal Type Strains, Phase III: the genomes of soil and plant-associated and newly described type strains.</title>
        <authorList>
            <person name="Whitman W.B."/>
            <person name="Woyke T."/>
            <person name="Klenk H.P."/>
            <person name="Zhou Y."/>
            <person name="Lilburn T.G."/>
            <person name="Beck B.J."/>
            <person name="De Vos P."/>
            <person name="Vandamme P."/>
            <person name="Eisen J.A."/>
            <person name="Garrity G."/>
            <person name="Hugenholtz P."/>
            <person name="Kyrpides N.C."/>
        </authorList>
    </citation>
    <scope>NUCLEOTIDE SEQUENCE [LARGE SCALE GENOMIC DNA]</scope>
    <source>
        <strain evidence="1 2">VKM Ac-2538</strain>
    </source>
</reference>
<comment type="caution">
    <text evidence="1">The sequence shown here is derived from an EMBL/GenBank/DDBJ whole genome shotgun (WGS) entry which is preliminary data.</text>
</comment>
<feature type="non-terminal residue" evidence="1">
    <location>
        <position position="29"/>
    </location>
</feature>